<feature type="transmembrane region" description="Helical" evidence="9">
    <location>
        <begin position="20"/>
        <end position="41"/>
    </location>
</feature>
<gene>
    <name evidence="11" type="ORF">H9931_10465</name>
</gene>
<dbReference type="GO" id="GO:0015423">
    <property type="term" value="F:ABC-type maltose transporter activity"/>
    <property type="evidence" value="ECO:0007669"/>
    <property type="project" value="TreeGrafter"/>
</dbReference>
<evidence type="ECO:0000256" key="7">
    <source>
        <dbReference type="ARBA" id="ARBA00022989"/>
    </source>
</evidence>
<protein>
    <submittedName>
        <fullName evidence="11">Carbohydrate ABC transporter permease</fullName>
    </submittedName>
</protein>
<dbReference type="EMBL" id="DWWB01000055">
    <property type="protein sequence ID" value="HJC67120.1"/>
    <property type="molecule type" value="Genomic_DNA"/>
</dbReference>
<keyword evidence="5" id="KW-0762">Sugar transport</keyword>
<dbReference type="PANTHER" id="PTHR32243">
    <property type="entry name" value="MALTOSE TRANSPORT SYSTEM PERMEASE-RELATED"/>
    <property type="match status" value="1"/>
</dbReference>
<dbReference type="AlphaFoldDB" id="A0A9D2TE78"/>
<feature type="transmembrane region" description="Helical" evidence="9">
    <location>
        <begin position="112"/>
        <end position="136"/>
    </location>
</feature>
<sequence length="282" mass="31205">MAKKILSRGEAKNQKRAIVLITLFCLPIVALYFTFFHLAFIDPETGALSLGNFQFLYTTMDKKLTQIVPIGPAMKNTVLFSVVVTACEVLISCMAGYALSRLRFTGRGLIQNLLLILRMFPNLLLLIGVLYVLMTLRMSNSLGGVILVAIAFRIPGSTFIIKNHFDGIPRDIENSCLVDGCTRFSAFRQVIIYLVKPGLASISIFSFLSAWSNYILFNTLIFNSKTPVIATYLKSLSRPEQMIVDYNTFAAMAIVYVLPVLVFFVISQKALMKGNVGGGKGV</sequence>
<evidence type="ECO:0000256" key="4">
    <source>
        <dbReference type="ARBA" id="ARBA00022475"/>
    </source>
</evidence>
<dbReference type="InterPro" id="IPR050901">
    <property type="entry name" value="BP-dep_ABC_trans_perm"/>
</dbReference>
<keyword evidence="7 9" id="KW-1133">Transmembrane helix</keyword>
<keyword evidence="6 9" id="KW-0812">Transmembrane</keyword>
<reference evidence="11" key="2">
    <citation type="submission" date="2021-04" db="EMBL/GenBank/DDBJ databases">
        <authorList>
            <person name="Gilroy R."/>
        </authorList>
    </citation>
    <scope>NUCLEOTIDE SEQUENCE</scope>
    <source>
        <strain evidence="11">CHK198-12963</strain>
    </source>
</reference>
<organism evidence="11 12">
    <name type="scientific">Candidatus Enterocloster excrementigallinarum</name>
    <dbReference type="NCBI Taxonomy" id="2838558"/>
    <lineage>
        <taxon>Bacteria</taxon>
        <taxon>Bacillati</taxon>
        <taxon>Bacillota</taxon>
        <taxon>Clostridia</taxon>
        <taxon>Lachnospirales</taxon>
        <taxon>Lachnospiraceae</taxon>
        <taxon>Enterocloster</taxon>
    </lineage>
</organism>
<dbReference type="CDD" id="cd06261">
    <property type="entry name" value="TM_PBP2"/>
    <property type="match status" value="1"/>
</dbReference>
<evidence type="ECO:0000256" key="9">
    <source>
        <dbReference type="RuleBase" id="RU363032"/>
    </source>
</evidence>
<evidence type="ECO:0000259" key="10">
    <source>
        <dbReference type="PROSITE" id="PS50928"/>
    </source>
</evidence>
<feature type="transmembrane region" description="Helical" evidence="9">
    <location>
        <begin position="142"/>
        <end position="161"/>
    </location>
</feature>
<feature type="transmembrane region" description="Helical" evidence="9">
    <location>
        <begin position="78"/>
        <end position="100"/>
    </location>
</feature>
<feature type="transmembrane region" description="Helical" evidence="9">
    <location>
        <begin position="246"/>
        <end position="266"/>
    </location>
</feature>
<dbReference type="PANTHER" id="PTHR32243:SF50">
    <property type="entry name" value="MALTOSE_MALTODEXTRIN TRANSPORT SYSTEM PERMEASE PROTEIN MALG"/>
    <property type="match status" value="1"/>
</dbReference>
<feature type="domain" description="ABC transmembrane type-1" evidence="10">
    <location>
        <begin position="74"/>
        <end position="267"/>
    </location>
</feature>
<evidence type="ECO:0000256" key="8">
    <source>
        <dbReference type="ARBA" id="ARBA00023136"/>
    </source>
</evidence>
<dbReference type="GO" id="GO:0042956">
    <property type="term" value="P:maltodextrin transmembrane transport"/>
    <property type="evidence" value="ECO:0007669"/>
    <property type="project" value="TreeGrafter"/>
</dbReference>
<keyword evidence="3 9" id="KW-0813">Transport</keyword>
<evidence type="ECO:0000256" key="3">
    <source>
        <dbReference type="ARBA" id="ARBA00022448"/>
    </source>
</evidence>
<comment type="similarity">
    <text evidence="2">Belongs to the binding-protein-dependent transport system permease family. MalFG subfamily.</text>
</comment>
<evidence type="ECO:0000256" key="6">
    <source>
        <dbReference type="ARBA" id="ARBA00022692"/>
    </source>
</evidence>
<name>A0A9D2TE78_9FIRM</name>
<comment type="subcellular location">
    <subcellularLocation>
        <location evidence="1 9">Cell membrane</location>
        <topology evidence="1 9">Multi-pass membrane protein</topology>
    </subcellularLocation>
</comment>
<evidence type="ECO:0000313" key="12">
    <source>
        <dbReference type="Proteomes" id="UP000823863"/>
    </source>
</evidence>
<dbReference type="InterPro" id="IPR000515">
    <property type="entry name" value="MetI-like"/>
</dbReference>
<dbReference type="Proteomes" id="UP000823863">
    <property type="component" value="Unassembled WGS sequence"/>
</dbReference>
<dbReference type="InterPro" id="IPR035906">
    <property type="entry name" value="MetI-like_sf"/>
</dbReference>
<evidence type="ECO:0000256" key="1">
    <source>
        <dbReference type="ARBA" id="ARBA00004651"/>
    </source>
</evidence>
<reference evidence="11" key="1">
    <citation type="journal article" date="2021" name="PeerJ">
        <title>Extensive microbial diversity within the chicken gut microbiome revealed by metagenomics and culture.</title>
        <authorList>
            <person name="Gilroy R."/>
            <person name="Ravi A."/>
            <person name="Getino M."/>
            <person name="Pursley I."/>
            <person name="Horton D.L."/>
            <person name="Alikhan N.F."/>
            <person name="Baker D."/>
            <person name="Gharbi K."/>
            <person name="Hall N."/>
            <person name="Watson M."/>
            <person name="Adriaenssens E.M."/>
            <person name="Foster-Nyarko E."/>
            <person name="Jarju S."/>
            <person name="Secka A."/>
            <person name="Antonio M."/>
            <person name="Oren A."/>
            <person name="Chaudhuri R.R."/>
            <person name="La Ragione R."/>
            <person name="Hildebrand F."/>
            <person name="Pallen M.J."/>
        </authorList>
    </citation>
    <scope>NUCLEOTIDE SEQUENCE</scope>
    <source>
        <strain evidence="11">CHK198-12963</strain>
    </source>
</reference>
<accession>A0A9D2TE78</accession>
<proteinExistence type="inferred from homology"/>
<evidence type="ECO:0000256" key="5">
    <source>
        <dbReference type="ARBA" id="ARBA00022597"/>
    </source>
</evidence>
<evidence type="ECO:0000256" key="2">
    <source>
        <dbReference type="ARBA" id="ARBA00009047"/>
    </source>
</evidence>
<dbReference type="Gene3D" id="1.10.3720.10">
    <property type="entry name" value="MetI-like"/>
    <property type="match status" value="1"/>
</dbReference>
<keyword evidence="8 9" id="KW-0472">Membrane</keyword>
<dbReference type="Pfam" id="PF00528">
    <property type="entry name" value="BPD_transp_1"/>
    <property type="match status" value="1"/>
</dbReference>
<dbReference type="GO" id="GO:0005886">
    <property type="term" value="C:plasma membrane"/>
    <property type="evidence" value="ECO:0007669"/>
    <property type="project" value="UniProtKB-SubCell"/>
</dbReference>
<dbReference type="SUPFAM" id="SSF161098">
    <property type="entry name" value="MetI-like"/>
    <property type="match status" value="1"/>
</dbReference>
<keyword evidence="4" id="KW-1003">Cell membrane</keyword>
<dbReference type="PROSITE" id="PS50928">
    <property type="entry name" value="ABC_TM1"/>
    <property type="match status" value="1"/>
</dbReference>
<feature type="transmembrane region" description="Helical" evidence="9">
    <location>
        <begin position="190"/>
        <end position="211"/>
    </location>
</feature>
<evidence type="ECO:0000313" key="11">
    <source>
        <dbReference type="EMBL" id="HJC67120.1"/>
    </source>
</evidence>
<comment type="caution">
    <text evidence="11">The sequence shown here is derived from an EMBL/GenBank/DDBJ whole genome shotgun (WGS) entry which is preliminary data.</text>
</comment>